<dbReference type="HOGENOM" id="CLU_1862344_0_0_5"/>
<evidence type="ECO:0000313" key="3">
    <source>
        <dbReference type="Proteomes" id="UP000006375"/>
    </source>
</evidence>
<accession>Q5FN95</accession>
<reference evidence="2 3" key="1">
    <citation type="journal article" date="2005" name="Nat. Biotechnol.">
        <title>Complete genome sequence of the acetic acid bacterium Gluconobacter oxydans.</title>
        <authorList>
            <person name="Prust C."/>
            <person name="Hoffmeister M."/>
            <person name="Liesegang H."/>
            <person name="Wiezer A."/>
            <person name="Fricke W.F."/>
            <person name="Ehrenreich A."/>
            <person name="Gottschalk G."/>
            <person name="Deppenmeier U."/>
        </authorList>
    </citation>
    <scope>NUCLEOTIDE SEQUENCE [LARGE SCALE GENOMIC DNA]</scope>
    <source>
        <strain evidence="2 3">621H</strain>
    </source>
</reference>
<dbReference type="AlphaFoldDB" id="Q5FN95"/>
<evidence type="ECO:0000256" key="1">
    <source>
        <dbReference type="SAM" id="Phobius"/>
    </source>
</evidence>
<keyword evidence="1" id="KW-1133">Transmembrane helix</keyword>
<keyword evidence="1" id="KW-0812">Transmembrane</keyword>
<organism evidence="2 3">
    <name type="scientific">Gluconobacter oxydans (strain 621H)</name>
    <name type="common">Gluconobacter suboxydans</name>
    <dbReference type="NCBI Taxonomy" id="290633"/>
    <lineage>
        <taxon>Bacteria</taxon>
        <taxon>Pseudomonadati</taxon>
        <taxon>Pseudomonadota</taxon>
        <taxon>Alphaproteobacteria</taxon>
        <taxon>Acetobacterales</taxon>
        <taxon>Acetobacteraceae</taxon>
        <taxon>Gluconobacter</taxon>
    </lineage>
</organism>
<proteinExistence type="predicted"/>
<keyword evidence="3" id="KW-1185">Reference proteome</keyword>
<dbReference type="KEGG" id="gox:GOX2421"/>
<gene>
    <name evidence="2" type="ordered locus">GOX2421</name>
</gene>
<keyword evidence="1" id="KW-0472">Membrane</keyword>
<evidence type="ECO:0000313" key="2">
    <source>
        <dbReference type="EMBL" id="AAW62152.1"/>
    </source>
</evidence>
<name>Q5FN95_GLUOX</name>
<protein>
    <submittedName>
        <fullName evidence="2">Uncharacterized protein</fullName>
    </submittedName>
</protein>
<dbReference type="EMBL" id="CP000009">
    <property type="protein sequence ID" value="AAW62152.1"/>
    <property type="molecule type" value="Genomic_DNA"/>
</dbReference>
<feature type="transmembrane region" description="Helical" evidence="1">
    <location>
        <begin position="56"/>
        <end position="73"/>
    </location>
</feature>
<dbReference type="Proteomes" id="UP000006375">
    <property type="component" value="Chromosome"/>
</dbReference>
<sequence length="137" mass="14775">MGCRTQARKGHRPPRLLSPWSKRNWRMNPNLNTFLKAGGVGSLLVLLPDLIPAEYLIYPAWLIVGCAVLRAVIQPPAATSRWAPLYELMSATGGCIGWAIPRLRPGITAVPVAREDAAKVKAAIPEILSKPSATAAD</sequence>
<feature type="transmembrane region" description="Helical" evidence="1">
    <location>
        <begin position="31"/>
        <end position="50"/>
    </location>
</feature>
<dbReference type="STRING" id="290633.GOX2421"/>